<dbReference type="AlphaFoldDB" id="A0A4Y2LX13"/>
<evidence type="ECO:0000313" key="1">
    <source>
        <dbReference type="EMBL" id="GBN18992.1"/>
    </source>
</evidence>
<gene>
    <name evidence="1" type="ORF">AVEN_67341_1</name>
</gene>
<dbReference type="InterPro" id="IPR052709">
    <property type="entry name" value="Transposase-MT_Hybrid"/>
</dbReference>
<reference evidence="1 2" key="1">
    <citation type="journal article" date="2019" name="Sci. Rep.">
        <title>Orb-weaving spider Araneus ventricosus genome elucidates the spidroin gene catalogue.</title>
        <authorList>
            <person name="Kono N."/>
            <person name="Nakamura H."/>
            <person name="Ohtoshi R."/>
            <person name="Moran D.A.P."/>
            <person name="Shinohara A."/>
            <person name="Yoshida Y."/>
            <person name="Fujiwara M."/>
            <person name="Mori M."/>
            <person name="Tomita M."/>
            <person name="Arakawa K."/>
        </authorList>
    </citation>
    <scope>NUCLEOTIDE SEQUENCE [LARGE SCALE GENOMIC DNA]</scope>
</reference>
<organism evidence="1 2">
    <name type="scientific">Araneus ventricosus</name>
    <name type="common">Orbweaver spider</name>
    <name type="synonym">Epeira ventricosa</name>
    <dbReference type="NCBI Taxonomy" id="182803"/>
    <lineage>
        <taxon>Eukaryota</taxon>
        <taxon>Metazoa</taxon>
        <taxon>Ecdysozoa</taxon>
        <taxon>Arthropoda</taxon>
        <taxon>Chelicerata</taxon>
        <taxon>Arachnida</taxon>
        <taxon>Araneae</taxon>
        <taxon>Araneomorphae</taxon>
        <taxon>Entelegynae</taxon>
        <taxon>Araneoidea</taxon>
        <taxon>Araneidae</taxon>
        <taxon>Araneus</taxon>
    </lineage>
</organism>
<dbReference type="Gene3D" id="3.30.420.10">
    <property type="entry name" value="Ribonuclease H-like superfamily/Ribonuclease H"/>
    <property type="match status" value="1"/>
</dbReference>
<dbReference type="OrthoDB" id="6434511at2759"/>
<comment type="caution">
    <text evidence="1">The sequence shown here is derived from an EMBL/GenBank/DDBJ whole genome shotgun (WGS) entry which is preliminary data.</text>
</comment>
<keyword evidence="2" id="KW-1185">Reference proteome</keyword>
<dbReference type="PANTHER" id="PTHR46060:SF1">
    <property type="entry name" value="MARINER MOS1 TRANSPOSASE-LIKE PROTEIN"/>
    <property type="match status" value="1"/>
</dbReference>
<dbReference type="PANTHER" id="PTHR46060">
    <property type="entry name" value="MARINER MOS1 TRANSPOSASE-LIKE PROTEIN"/>
    <property type="match status" value="1"/>
</dbReference>
<dbReference type="EMBL" id="BGPR01201433">
    <property type="protein sequence ID" value="GBN18992.1"/>
    <property type="molecule type" value="Genomic_DNA"/>
</dbReference>
<proteinExistence type="predicted"/>
<evidence type="ECO:0000313" key="2">
    <source>
        <dbReference type="Proteomes" id="UP000499080"/>
    </source>
</evidence>
<protein>
    <recommendedName>
        <fullName evidence="3">Mariner Mos1 transposase</fullName>
    </recommendedName>
</protein>
<dbReference type="GO" id="GO:0003676">
    <property type="term" value="F:nucleic acid binding"/>
    <property type="evidence" value="ECO:0007669"/>
    <property type="project" value="InterPro"/>
</dbReference>
<dbReference type="InterPro" id="IPR036397">
    <property type="entry name" value="RNaseH_sf"/>
</dbReference>
<evidence type="ECO:0008006" key="3">
    <source>
        <dbReference type="Google" id="ProtNLM"/>
    </source>
</evidence>
<dbReference type="InterPro" id="IPR001888">
    <property type="entry name" value="Transposase_1"/>
</dbReference>
<accession>A0A4Y2LX13</accession>
<sequence>MRYQAEGVSFLHHIVARSETWMHHVTPETKKESMSWKHPSSLCNKKFKTVPSAKKVMVTVFWDHQGLQLVDFHTRGATVNASIYCATLDRLHKAFRRKRQALLSESVLLAYLRILHSRE</sequence>
<dbReference type="Pfam" id="PF01359">
    <property type="entry name" value="Transposase_1"/>
    <property type="match status" value="1"/>
</dbReference>
<name>A0A4Y2LX13_ARAVE</name>
<dbReference type="Proteomes" id="UP000499080">
    <property type="component" value="Unassembled WGS sequence"/>
</dbReference>